<evidence type="ECO:0000313" key="14">
    <source>
        <dbReference type="EMBL" id="CAE4623522.1"/>
    </source>
</evidence>
<feature type="region of interest" description="Disordered" evidence="10">
    <location>
        <begin position="1"/>
        <end position="30"/>
    </location>
</feature>
<dbReference type="SMART" id="SM00382">
    <property type="entry name" value="AAA"/>
    <property type="match status" value="2"/>
</dbReference>
<dbReference type="InterPro" id="IPR003593">
    <property type="entry name" value="AAA+_ATPase"/>
</dbReference>
<evidence type="ECO:0000256" key="8">
    <source>
        <dbReference type="ARBA" id="ARBA00022989"/>
    </source>
</evidence>
<dbReference type="GO" id="GO:0016020">
    <property type="term" value="C:membrane"/>
    <property type="evidence" value="ECO:0007669"/>
    <property type="project" value="UniProtKB-SubCell"/>
</dbReference>
<evidence type="ECO:0000256" key="9">
    <source>
        <dbReference type="ARBA" id="ARBA00023136"/>
    </source>
</evidence>
<dbReference type="FunFam" id="3.40.50.300:FF:000997">
    <property type="entry name" value="Multidrug resistance-associated protein 1"/>
    <property type="match status" value="1"/>
</dbReference>
<keyword evidence="3" id="KW-0813">Transport</keyword>
<feature type="domain" description="ABC transmembrane type-1" evidence="13">
    <location>
        <begin position="791"/>
        <end position="1085"/>
    </location>
</feature>
<feature type="domain" description="ABC transporter" evidence="12">
    <location>
        <begin position="1123"/>
        <end position="1360"/>
    </location>
</feature>
<comment type="similarity">
    <text evidence="2">Belongs to the ABC transporter superfamily. ABCC family. Conjugate transporter (TC 3.A.1.208) subfamily.</text>
</comment>
<dbReference type="InterPro" id="IPR044746">
    <property type="entry name" value="ABCC_6TM_D1"/>
</dbReference>
<dbReference type="Gene3D" id="1.20.1560.10">
    <property type="entry name" value="ABC transporter type 1, transmembrane domain"/>
    <property type="match status" value="2"/>
</dbReference>
<name>A0A7S4RS88_9STRA</name>
<dbReference type="GO" id="GO:0140359">
    <property type="term" value="F:ABC-type transporter activity"/>
    <property type="evidence" value="ECO:0007669"/>
    <property type="project" value="InterPro"/>
</dbReference>
<dbReference type="InterPro" id="IPR011527">
    <property type="entry name" value="ABC1_TM_dom"/>
</dbReference>
<dbReference type="Pfam" id="PF00664">
    <property type="entry name" value="ABC_membrane"/>
    <property type="match status" value="2"/>
</dbReference>
<dbReference type="PROSITE" id="PS50929">
    <property type="entry name" value="ABC_TM1F"/>
    <property type="match status" value="2"/>
</dbReference>
<evidence type="ECO:0000256" key="1">
    <source>
        <dbReference type="ARBA" id="ARBA00004141"/>
    </source>
</evidence>
<evidence type="ECO:0000259" key="12">
    <source>
        <dbReference type="PROSITE" id="PS50893"/>
    </source>
</evidence>
<dbReference type="PANTHER" id="PTHR24223">
    <property type="entry name" value="ATP-BINDING CASSETTE SUB-FAMILY C"/>
    <property type="match status" value="1"/>
</dbReference>
<reference evidence="14" key="1">
    <citation type="submission" date="2021-01" db="EMBL/GenBank/DDBJ databases">
        <authorList>
            <person name="Corre E."/>
            <person name="Pelletier E."/>
            <person name="Niang G."/>
            <person name="Scheremetjew M."/>
            <person name="Finn R."/>
            <person name="Kale V."/>
            <person name="Holt S."/>
            <person name="Cochrane G."/>
            <person name="Meng A."/>
            <person name="Brown T."/>
            <person name="Cohen L."/>
        </authorList>
    </citation>
    <scope>NUCLEOTIDE SEQUENCE</scope>
    <source>
        <strain evidence="14">GSO104</strain>
    </source>
</reference>
<dbReference type="EMBL" id="HBNS01029857">
    <property type="protein sequence ID" value="CAE4623522.1"/>
    <property type="molecule type" value="Transcribed_RNA"/>
</dbReference>
<feature type="domain" description="ABC transmembrane type-1" evidence="13">
    <location>
        <begin position="142"/>
        <end position="430"/>
    </location>
</feature>
<dbReference type="GO" id="GO:0005524">
    <property type="term" value="F:ATP binding"/>
    <property type="evidence" value="ECO:0007669"/>
    <property type="project" value="UniProtKB-KW"/>
</dbReference>
<feature type="transmembrane region" description="Helical" evidence="11">
    <location>
        <begin position="776"/>
        <end position="796"/>
    </location>
</feature>
<organism evidence="14">
    <name type="scientific">Ditylum brightwellii</name>
    <dbReference type="NCBI Taxonomy" id="49249"/>
    <lineage>
        <taxon>Eukaryota</taxon>
        <taxon>Sar</taxon>
        <taxon>Stramenopiles</taxon>
        <taxon>Ochrophyta</taxon>
        <taxon>Bacillariophyta</taxon>
        <taxon>Mediophyceae</taxon>
        <taxon>Lithodesmiophycidae</taxon>
        <taxon>Lithodesmiales</taxon>
        <taxon>Lithodesmiaceae</taxon>
        <taxon>Ditylum</taxon>
    </lineage>
</organism>
<dbReference type="Gene3D" id="3.40.50.300">
    <property type="entry name" value="P-loop containing nucleotide triphosphate hydrolases"/>
    <property type="match status" value="2"/>
</dbReference>
<keyword evidence="8 11" id="KW-1133">Transmembrane helix</keyword>
<dbReference type="InterPro" id="IPR036640">
    <property type="entry name" value="ABC1_TM_sf"/>
</dbReference>
<feature type="transmembrane region" description="Helical" evidence="11">
    <location>
        <begin position="840"/>
        <end position="858"/>
    </location>
</feature>
<feature type="domain" description="ABC transporter" evidence="12">
    <location>
        <begin position="482"/>
        <end position="715"/>
    </location>
</feature>
<dbReference type="InterPro" id="IPR017871">
    <property type="entry name" value="ABC_transporter-like_CS"/>
</dbReference>
<evidence type="ECO:0000256" key="5">
    <source>
        <dbReference type="ARBA" id="ARBA00022737"/>
    </source>
</evidence>
<accession>A0A7S4RS88</accession>
<dbReference type="InterPro" id="IPR050173">
    <property type="entry name" value="ABC_transporter_C-like"/>
</dbReference>
<keyword evidence="9 11" id="KW-0472">Membrane</keyword>
<dbReference type="CDD" id="cd18580">
    <property type="entry name" value="ABC_6TM_ABCC_D2"/>
    <property type="match status" value="1"/>
</dbReference>
<evidence type="ECO:0000256" key="4">
    <source>
        <dbReference type="ARBA" id="ARBA00022692"/>
    </source>
</evidence>
<feature type="transmembrane region" description="Helical" evidence="11">
    <location>
        <begin position="938"/>
        <end position="957"/>
    </location>
</feature>
<dbReference type="Pfam" id="PF00005">
    <property type="entry name" value="ABC_tran"/>
    <property type="match status" value="2"/>
</dbReference>
<evidence type="ECO:0000256" key="2">
    <source>
        <dbReference type="ARBA" id="ARBA00009726"/>
    </source>
</evidence>
<comment type="subcellular location">
    <subcellularLocation>
        <location evidence="1">Membrane</location>
        <topology evidence="1">Multi-pass membrane protein</topology>
    </subcellularLocation>
</comment>
<keyword evidence="7" id="KW-0067">ATP-binding</keyword>
<evidence type="ECO:0000256" key="11">
    <source>
        <dbReference type="SAM" id="Phobius"/>
    </source>
</evidence>
<dbReference type="InterPro" id="IPR003439">
    <property type="entry name" value="ABC_transporter-like_ATP-bd"/>
</dbReference>
<dbReference type="SUPFAM" id="SSF52540">
    <property type="entry name" value="P-loop containing nucleoside triphosphate hydrolases"/>
    <property type="match status" value="2"/>
</dbReference>
<dbReference type="InterPro" id="IPR027417">
    <property type="entry name" value="P-loop_NTPase"/>
</dbReference>
<feature type="transmembrane region" description="Helical" evidence="11">
    <location>
        <begin position="128"/>
        <end position="161"/>
    </location>
</feature>
<sequence>MPQNRKAATLSHEHDTWNDNDESNTKLPWPDEIMKNDPTSSATLCARTSCWIHAIYNRWTYSYMNRIFKKGALQKNNKSAETQLTQNDLYSIPTTMKASVLGSKFWKKYNEQQQLQQKDNKNAFFKTLWYLVAPTFVPAGMCQIVALTSQILVPVCVMQLLSALEDHAASSLSGDQNSSNLFHDTILYVILIFILSIINGFCTHRYQFLSYQSGIVIRTAVTSAIYEKSLSLSPKGKEGLTSGNVTNLVATDTQKLFEVMHDGHMIWSCPIAIVVVIILLFVIVGPSCLVGSFILVSLVPLSKKFSSLVIQIRRKRVAVADERVEIATAMLQGIKMTKLNNYEDKFEARVAEARQREVKLIQKEQFVWGITLFIIVITPVIATAATLITFVMVSERHVLMASNTFTILMLFNMIKFPINQAGQLLSKASLGIQAMQRIAHFMDREGGKVDNTSKDSSCADDKIALEVKNGTFLVRGSDSFCATSSDVSTGSEEAGETICDGNFTLSDINFSVAKGEVLAVVGEVASGKSTLLQGLLGDIQTATNTVVTKSGRVTFAGQTPFILSCTVRENILFGLSFDKGRYEKVLEACCLVPDLQMWPAGDLTEIGERGVTMSGGQKQRVSIARAVYANPDVALFDDILSALDSGTSQKVFRNLFEDADNGLLNGCGVVLVTHAVHVLQRVSKILVLDEGKPIFFGTWDALQSYEPQNSLHKSKLHHMRSSLQSSRGEDNAEVPTDIKSATGLVGTAITADDDDAIKGEIMTVEEREHGTSALGIWLLWFSYAGGVLFAIIQIVLMGCDRGSYVIIDWWLASWTSAENQSISVLGRQFPNQMDGRPAQLQYITVYAIIILVMSCFLFSRTQWAIRGGVRVCERMFSNMTHRVLHAPMSYFDTTPLGRILNRFTYDVEQVDITLSQFMSVLMIACSWLTAGLVVMITLVPYMAIINAFVLCIYLLILRQYRWGATDLQRLDAVSRSPIQASLAEGLGGSTTIRAFQKNHHFLGVFQSYIDENSSAMLNFVASRRWLAVRLETLGSLVTLAACLFISSFNDHLALSPGLSGVLIIWASSFTITLGFLINSFSEVEAAITSIERMHNMEVLPQEKSMVTSEENEVDLSWPRKGLLEFNDVAMRYRPDLPLALDGLTFTLHHGQRCAVVGRTGAGKSTLTTALFRLVEIERGTISLDGIDLSTLGLSDVRGRHNGMFILPQDPVLFSGSIGSNLDPFSVHNDKDMVEALGLVCFPGANGKRTDILQEKVEEGGANYSSGEKQLLCLARAMLAKPRLLVLDEATSAVDGTTDEFVQKMLRSQFRDTTLLTIAHRLNTVIDYDTVLVMDKGKVAEFGSPKSLLENEDGIFTAMVNATGLESAAALKKIAKAI</sequence>
<dbReference type="PROSITE" id="PS50893">
    <property type="entry name" value="ABC_TRANSPORTER_2"/>
    <property type="match status" value="2"/>
</dbReference>
<evidence type="ECO:0000256" key="7">
    <source>
        <dbReference type="ARBA" id="ARBA00022840"/>
    </source>
</evidence>
<dbReference type="CDD" id="cd03244">
    <property type="entry name" value="ABCC_MRP_domain2"/>
    <property type="match status" value="1"/>
</dbReference>
<keyword evidence="5" id="KW-0677">Repeat</keyword>
<dbReference type="GO" id="GO:0016887">
    <property type="term" value="F:ATP hydrolysis activity"/>
    <property type="evidence" value="ECO:0007669"/>
    <property type="project" value="InterPro"/>
</dbReference>
<dbReference type="FunFam" id="1.20.1560.10:FF:000013">
    <property type="entry name" value="ABC transporter C family member 2"/>
    <property type="match status" value="1"/>
</dbReference>
<evidence type="ECO:0000256" key="3">
    <source>
        <dbReference type="ARBA" id="ARBA00022448"/>
    </source>
</evidence>
<dbReference type="PROSITE" id="PS00211">
    <property type="entry name" value="ABC_TRANSPORTER_1"/>
    <property type="match status" value="2"/>
</dbReference>
<dbReference type="CDD" id="cd03250">
    <property type="entry name" value="ABCC_MRP_domain1"/>
    <property type="match status" value="1"/>
</dbReference>
<proteinExistence type="inferred from homology"/>
<dbReference type="FunFam" id="1.20.1560.10:FF:000006">
    <property type="entry name" value="ATP-binding cassette, sub-family C (CFTR/MRP), member 9"/>
    <property type="match status" value="1"/>
</dbReference>
<evidence type="ECO:0000259" key="13">
    <source>
        <dbReference type="PROSITE" id="PS50929"/>
    </source>
</evidence>
<feature type="transmembrane region" description="Helical" evidence="11">
    <location>
        <begin position="1026"/>
        <end position="1046"/>
    </location>
</feature>
<keyword evidence="4 11" id="KW-0812">Transmembrane</keyword>
<dbReference type="SUPFAM" id="SSF90123">
    <property type="entry name" value="ABC transporter transmembrane region"/>
    <property type="match status" value="2"/>
</dbReference>
<evidence type="ECO:0000256" key="10">
    <source>
        <dbReference type="SAM" id="MobiDB-lite"/>
    </source>
</evidence>
<evidence type="ECO:0000256" key="6">
    <source>
        <dbReference type="ARBA" id="ARBA00022741"/>
    </source>
</evidence>
<dbReference type="InterPro" id="IPR044726">
    <property type="entry name" value="ABCC_6TM_D2"/>
</dbReference>
<feature type="transmembrane region" description="Helical" evidence="11">
    <location>
        <begin position="912"/>
        <end position="932"/>
    </location>
</feature>
<gene>
    <name evidence="14" type="ORF">DBRI00130_LOCUS23473</name>
</gene>
<keyword evidence="6" id="KW-0547">Nucleotide-binding</keyword>
<dbReference type="FunFam" id="3.40.50.300:FF:000838">
    <property type="entry name" value="ABC multidrug transporter (Eurofung)"/>
    <property type="match status" value="1"/>
</dbReference>
<protein>
    <submittedName>
        <fullName evidence="14">Uncharacterized protein</fullName>
    </submittedName>
</protein>
<dbReference type="PANTHER" id="PTHR24223:SF456">
    <property type="entry name" value="MULTIDRUG RESISTANCE-ASSOCIATED PROTEIN LETHAL(2)03659"/>
    <property type="match status" value="1"/>
</dbReference>
<feature type="transmembrane region" description="Helical" evidence="11">
    <location>
        <begin position="181"/>
        <end position="201"/>
    </location>
</feature>
<feature type="transmembrane region" description="Helical" evidence="11">
    <location>
        <begin position="1058"/>
        <end position="1077"/>
    </location>
</feature>
<feature type="transmembrane region" description="Helical" evidence="11">
    <location>
        <begin position="366"/>
        <end position="392"/>
    </location>
</feature>
<dbReference type="CDD" id="cd18579">
    <property type="entry name" value="ABC_6TM_ABCC_D1"/>
    <property type="match status" value="1"/>
</dbReference>
<feature type="transmembrane region" description="Helical" evidence="11">
    <location>
        <begin position="265"/>
        <end position="298"/>
    </location>
</feature>